<dbReference type="FunFam" id="3.30.1540.10:FF:000005">
    <property type="entry name" value="succinate--hydroxymethylglutarate CoA-transferase isoform X4"/>
    <property type="match status" value="1"/>
</dbReference>
<protein>
    <recommendedName>
        <fullName evidence="5">CoA-transferase family III</fullName>
    </recommendedName>
</protein>
<dbReference type="Gene3D" id="3.30.1540.10">
    <property type="entry name" value="formyl-coa transferase, domain 3"/>
    <property type="match status" value="1"/>
</dbReference>
<sequence>MSVTRNVLRPLRTANRALNVQRGQSWHRSLSNEAERLPLSGIRVLDMTRVLAGPYCTQILGDLGAEVIKIEHPIRGDDTRAWGPPYAAYTNPEHEGPGESAYFLSVNRNKKSVGLSFAHPAGVDILHRLAKNCDVLVENYLPGALKKYALDYGTISDINPSIVYASITGYGQTGPYSNRAGYDVMVEAEFGLMHITGHRDGPPAKVGVAITDLTTGMYTSNSIMAALLGRVKTGRGQHLDIALSDCQTASLANIASSVLISGKKDSGRWGTAHPSIVPYKGFKTADGDILLGGGNDRLFGVLCERLGVPELAQDPRFNRNNVRVKNRDELEGLIESITKTKTTKEWLDILEGSGMPYAAINDVKSTLELEHTKARNMVVEVDHPACGPIKLVNTPVKYSYSKPSVRSPPPTLGQHTNDVLQGLLGMTPEEIEGLKSEGVIA</sequence>
<dbReference type="InterPro" id="IPR003673">
    <property type="entry name" value="CoA-Trfase_fam_III"/>
</dbReference>
<dbReference type="OrthoDB" id="5863171at2759"/>
<evidence type="ECO:0000313" key="4">
    <source>
        <dbReference type="Proteomes" id="UP000053259"/>
    </source>
</evidence>
<dbReference type="GO" id="GO:0047369">
    <property type="term" value="F:succinate-hydroxymethylglutarate CoA-transferase activity"/>
    <property type="evidence" value="ECO:0007669"/>
    <property type="project" value="TreeGrafter"/>
</dbReference>
<dbReference type="Gene3D" id="3.40.50.10540">
    <property type="entry name" value="Crotonobetainyl-coa:carnitine coa-transferase, domain 1"/>
    <property type="match status" value="1"/>
</dbReference>
<dbReference type="PANTHER" id="PTHR48207:SF3">
    <property type="entry name" value="SUCCINATE--HYDROXYMETHYLGLUTARATE COA-TRANSFERASE"/>
    <property type="match status" value="1"/>
</dbReference>
<dbReference type="PANTHER" id="PTHR48207">
    <property type="entry name" value="SUCCINATE--HYDROXYMETHYLGLUTARATE COA-TRANSFERASE"/>
    <property type="match status" value="1"/>
</dbReference>
<dbReference type="InterPro" id="IPR023606">
    <property type="entry name" value="CoA-Trfase_III_dom_1_sf"/>
</dbReference>
<dbReference type="SUPFAM" id="SSF89796">
    <property type="entry name" value="CoA-transferase family III (CaiB/BaiF)"/>
    <property type="match status" value="1"/>
</dbReference>
<dbReference type="EMBL" id="KN847531">
    <property type="protein sequence ID" value="KIW08371.1"/>
    <property type="molecule type" value="Genomic_DNA"/>
</dbReference>
<evidence type="ECO:0008006" key="5">
    <source>
        <dbReference type="Google" id="ProtNLM"/>
    </source>
</evidence>
<dbReference type="Proteomes" id="UP000053259">
    <property type="component" value="Unassembled WGS sequence"/>
</dbReference>
<dbReference type="InParanoid" id="A0A0D1XZY0"/>
<name>A0A0D1XZY0_9PEZI</name>
<evidence type="ECO:0000256" key="2">
    <source>
        <dbReference type="ARBA" id="ARBA00022679"/>
    </source>
</evidence>
<accession>A0A0D1XZY0</accession>
<dbReference type="HOGENOM" id="CLU_033975_0_1_1"/>
<dbReference type="RefSeq" id="XP_016218240.1">
    <property type="nucleotide sequence ID" value="XM_016354145.1"/>
</dbReference>
<dbReference type="AlphaFoldDB" id="A0A0D1XZY0"/>
<keyword evidence="4" id="KW-1185">Reference proteome</keyword>
<keyword evidence="2" id="KW-0808">Transferase</keyword>
<evidence type="ECO:0000313" key="3">
    <source>
        <dbReference type="EMBL" id="KIW08371.1"/>
    </source>
</evidence>
<dbReference type="STRING" id="253628.A0A0D1XZY0"/>
<reference evidence="3 4" key="1">
    <citation type="submission" date="2015-01" db="EMBL/GenBank/DDBJ databases">
        <title>The Genome Sequence of Ochroconis gallopava CBS43764.</title>
        <authorList>
            <consortium name="The Broad Institute Genomics Platform"/>
            <person name="Cuomo C."/>
            <person name="de Hoog S."/>
            <person name="Gorbushina A."/>
            <person name="Stielow B."/>
            <person name="Teixiera M."/>
            <person name="Abouelleil A."/>
            <person name="Chapman S.B."/>
            <person name="Priest M."/>
            <person name="Young S.K."/>
            <person name="Wortman J."/>
            <person name="Nusbaum C."/>
            <person name="Birren B."/>
        </authorList>
    </citation>
    <scope>NUCLEOTIDE SEQUENCE [LARGE SCALE GENOMIC DNA]</scope>
    <source>
        <strain evidence="3 4">CBS 43764</strain>
    </source>
</reference>
<proteinExistence type="inferred from homology"/>
<gene>
    <name evidence="3" type="ORF">PV09_01287</name>
</gene>
<evidence type="ECO:0000256" key="1">
    <source>
        <dbReference type="ARBA" id="ARBA00008383"/>
    </source>
</evidence>
<dbReference type="GO" id="GO:0005739">
    <property type="term" value="C:mitochondrion"/>
    <property type="evidence" value="ECO:0007669"/>
    <property type="project" value="TreeGrafter"/>
</dbReference>
<dbReference type="Pfam" id="PF02515">
    <property type="entry name" value="CoA_transf_3"/>
    <property type="match status" value="1"/>
</dbReference>
<dbReference type="VEuPathDB" id="FungiDB:PV09_01287"/>
<dbReference type="GeneID" id="27309260"/>
<organism evidence="3 4">
    <name type="scientific">Verruconis gallopava</name>
    <dbReference type="NCBI Taxonomy" id="253628"/>
    <lineage>
        <taxon>Eukaryota</taxon>
        <taxon>Fungi</taxon>
        <taxon>Dikarya</taxon>
        <taxon>Ascomycota</taxon>
        <taxon>Pezizomycotina</taxon>
        <taxon>Dothideomycetes</taxon>
        <taxon>Pleosporomycetidae</taxon>
        <taxon>Venturiales</taxon>
        <taxon>Sympoventuriaceae</taxon>
        <taxon>Verruconis</taxon>
    </lineage>
</organism>
<dbReference type="InterPro" id="IPR050483">
    <property type="entry name" value="CoA-transferase_III_domain"/>
</dbReference>
<dbReference type="InterPro" id="IPR044855">
    <property type="entry name" value="CoA-Trfase_III_dom3_sf"/>
</dbReference>
<comment type="similarity">
    <text evidence="1">Belongs to the CoA-transferase III family.</text>
</comment>